<evidence type="ECO:0000313" key="2">
    <source>
        <dbReference type="Proteomes" id="UP000823913"/>
    </source>
</evidence>
<reference evidence="1" key="2">
    <citation type="journal article" date="2021" name="PeerJ">
        <title>Extensive microbial diversity within the chicken gut microbiome revealed by metagenomics and culture.</title>
        <authorList>
            <person name="Gilroy R."/>
            <person name="Ravi A."/>
            <person name="Getino M."/>
            <person name="Pursley I."/>
            <person name="Horton D.L."/>
            <person name="Alikhan N.F."/>
            <person name="Baker D."/>
            <person name="Gharbi K."/>
            <person name="Hall N."/>
            <person name="Watson M."/>
            <person name="Adriaenssens E.M."/>
            <person name="Foster-Nyarko E."/>
            <person name="Jarju S."/>
            <person name="Secka A."/>
            <person name="Antonio M."/>
            <person name="Oren A."/>
            <person name="Chaudhuri R.R."/>
            <person name="La Ragione R."/>
            <person name="Hildebrand F."/>
            <person name="Pallen M.J."/>
        </authorList>
    </citation>
    <scope>NUCLEOTIDE SEQUENCE</scope>
    <source>
        <strain evidence="1">ChiW16-3235</strain>
    </source>
</reference>
<evidence type="ECO:0000313" key="1">
    <source>
        <dbReference type="EMBL" id="HIR67021.1"/>
    </source>
</evidence>
<proteinExistence type="predicted"/>
<sequence>MIHSLSGGIIADYENLIYVFVAFESGEKAWYISPFPQINEGDCVLAPLGRTSAKGRVTRVENVTRQTAPYPVNRTREIEGIL</sequence>
<protein>
    <submittedName>
        <fullName evidence="1">Uncharacterized protein</fullName>
    </submittedName>
</protein>
<gene>
    <name evidence="1" type="ORF">IAB94_03105</name>
</gene>
<comment type="caution">
    <text evidence="1">The sequence shown here is derived from an EMBL/GenBank/DDBJ whole genome shotgun (WGS) entry which is preliminary data.</text>
</comment>
<name>A0A9D1E6C5_9FIRM</name>
<dbReference type="Proteomes" id="UP000823913">
    <property type="component" value="Unassembled WGS sequence"/>
</dbReference>
<organism evidence="1 2">
    <name type="scientific">Candidatus Coproplasma avicola</name>
    <dbReference type="NCBI Taxonomy" id="2840744"/>
    <lineage>
        <taxon>Bacteria</taxon>
        <taxon>Bacillati</taxon>
        <taxon>Bacillota</taxon>
        <taxon>Clostridia</taxon>
        <taxon>Eubacteriales</taxon>
        <taxon>Candidatus Coproplasma</taxon>
    </lineage>
</organism>
<accession>A0A9D1E6C5</accession>
<reference evidence="1" key="1">
    <citation type="submission" date="2020-10" db="EMBL/GenBank/DDBJ databases">
        <authorList>
            <person name="Gilroy R."/>
        </authorList>
    </citation>
    <scope>NUCLEOTIDE SEQUENCE</scope>
    <source>
        <strain evidence="1">ChiW16-3235</strain>
    </source>
</reference>
<dbReference type="AlphaFoldDB" id="A0A9D1E6C5"/>
<dbReference type="EMBL" id="DVHK01000074">
    <property type="protein sequence ID" value="HIR67021.1"/>
    <property type="molecule type" value="Genomic_DNA"/>
</dbReference>